<evidence type="ECO:0000313" key="2">
    <source>
        <dbReference type="Proteomes" id="UP000588491"/>
    </source>
</evidence>
<dbReference type="EMBL" id="JABBPK010000001">
    <property type="protein sequence ID" value="NMO79417.1"/>
    <property type="molecule type" value="Genomic_DNA"/>
</dbReference>
<evidence type="ECO:0000313" key="1">
    <source>
        <dbReference type="EMBL" id="NMO79417.1"/>
    </source>
</evidence>
<name>A0A7Y0KBX4_9BACI</name>
<gene>
    <name evidence="1" type="ORF">HHU08_20975</name>
</gene>
<keyword evidence="2" id="KW-1185">Reference proteome</keyword>
<accession>A0A7Y0KBX4</accession>
<sequence length="402" mass="47480">MIYSNMLSLKEKTVEFFENINFKQIEEKNLLDTKNGHDFNTSLLVAHAEEILEEDTEKLFSIQKVFYPSGHDESIRFPLFSFFSIMSNFYMKNISSLDYSLNIAANYLKDICNIKLENIKIIINENTYKKYKDEFDSYFSFKQIFLTPKKNEYTFTNNGSLIKGEYVKFVYFNSNGFFPIYDFVLMKEGSKLHIEAGGILDRFIFLNMDKDTIFQTDIFEEMILAINEKMGSDVFTPKFDYIGYYIAHMIRSLSFVILDGLKPSNRSPRSKALRYWMKYLMIRMSFYNISPFVLLDLLSVVRFSIEKSGYLYNNESYERNKKYWIEEISNLYRNHAKEILNIKTGDLNNCGSIYKDVLSILSLDKQLGKIIDTTRISHGYPFTDESEQFTVIRKNFNQFIKE</sequence>
<organism evidence="1 2">
    <name type="scientific">Niallia alba</name>
    <dbReference type="NCBI Taxonomy" id="2729105"/>
    <lineage>
        <taxon>Bacteria</taxon>
        <taxon>Bacillati</taxon>
        <taxon>Bacillota</taxon>
        <taxon>Bacilli</taxon>
        <taxon>Bacillales</taxon>
        <taxon>Bacillaceae</taxon>
        <taxon>Niallia</taxon>
    </lineage>
</organism>
<protein>
    <submittedName>
        <fullName evidence="1">Uncharacterized protein</fullName>
    </submittedName>
</protein>
<dbReference type="AlphaFoldDB" id="A0A7Y0KBX4"/>
<dbReference type="RefSeq" id="WP_169189231.1">
    <property type="nucleotide sequence ID" value="NZ_JABBPK010000001.1"/>
</dbReference>
<reference evidence="1 2" key="1">
    <citation type="submission" date="2020-04" db="EMBL/GenBank/DDBJ databases">
        <title>Bacillus sp. UniB3 isolated from commercial digestive syrup.</title>
        <authorList>
            <person name="Thorat V."/>
            <person name="Kirdat K."/>
            <person name="Tiwarekar B."/>
            <person name="Yadav A."/>
        </authorList>
    </citation>
    <scope>NUCLEOTIDE SEQUENCE [LARGE SCALE GENOMIC DNA]</scope>
    <source>
        <strain evidence="1 2">UniB3</strain>
    </source>
</reference>
<comment type="caution">
    <text evidence="1">The sequence shown here is derived from an EMBL/GenBank/DDBJ whole genome shotgun (WGS) entry which is preliminary data.</text>
</comment>
<proteinExistence type="predicted"/>
<dbReference type="Proteomes" id="UP000588491">
    <property type="component" value="Unassembled WGS sequence"/>
</dbReference>